<organism evidence="7 8">
    <name type="scientific">Elsinoe batatas</name>
    <dbReference type="NCBI Taxonomy" id="2601811"/>
    <lineage>
        <taxon>Eukaryota</taxon>
        <taxon>Fungi</taxon>
        <taxon>Dikarya</taxon>
        <taxon>Ascomycota</taxon>
        <taxon>Pezizomycotina</taxon>
        <taxon>Dothideomycetes</taxon>
        <taxon>Dothideomycetidae</taxon>
        <taxon>Myriangiales</taxon>
        <taxon>Elsinoaceae</taxon>
        <taxon>Elsinoe</taxon>
    </lineage>
</organism>
<dbReference type="SUPFAM" id="SSF160909">
    <property type="entry name" value="ATP12-like"/>
    <property type="match status" value="1"/>
</dbReference>
<dbReference type="AlphaFoldDB" id="A0A8K0KWP0"/>
<dbReference type="OrthoDB" id="5322896at2759"/>
<protein>
    <recommendedName>
        <fullName evidence="9">ATP12-domain-containing protein</fullName>
    </recommendedName>
</protein>
<evidence type="ECO:0000256" key="6">
    <source>
        <dbReference type="SAM" id="MobiDB-lite"/>
    </source>
</evidence>
<evidence type="ECO:0000256" key="1">
    <source>
        <dbReference type="ARBA" id="ARBA00004173"/>
    </source>
</evidence>
<keyword evidence="4" id="KW-0496">Mitochondrion</keyword>
<dbReference type="Gene3D" id="1.10.3580.10">
    <property type="entry name" value="ATP12 ATPase"/>
    <property type="match status" value="1"/>
</dbReference>
<feature type="compositionally biased region" description="Pro residues" evidence="6">
    <location>
        <begin position="46"/>
        <end position="55"/>
    </location>
</feature>
<comment type="subcellular location">
    <subcellularLocation>
        <location evidence="1">Mitochondrion</location>
    </subcellularLocation>
</comment>
<dbReference type="PANTHER" id="PTHR21013:SF10">
    <property type="entry name" value="ATP SYNTHASE MITOCHONDRIAL F1 COMPLEX ASSEMBLY FACTOR 2"/>
    <property type="match status" value="1"/>
</dbReference>
<comment type="caution">
    <text evidence="7">The sequence shown here is derived from an EMBL/GenBank/DDBJ whole genome shotgun (WGS) entry which is preliminary data.</text>
</comment>
<proteinExistence type="inferred from homology"/>
<dbReference type="InterPro" id="IPR042272">
    <property type="entry name" value="ATP12_ATP_synth-F1-assembly_N"/>
</dbReference>
<dbReference type="Pfam" id="PF07542">
    <property type="entry name" value="ATP12"/>
    <property type="match status" value="1"/>
</dbReference>
<evidence type="ECO:0000256" key="3">
    <source>
        <dbReference type="ARBA" id="ARBA00022946"/>
    </source>
</evidence>
<evidence type="ECO:0000313" key="8">
    <source>
        <dbReference type="Proteomes" id="UP000809789"/>
    </source>
</evidence>
<comment type="similarity">
    <text evidence="2">Belongs to the ATP12 family.</text>
</comment>
<keyword evidence="5" id="KW-0143">Chaperone</keyword>
<dbReference type="InterPro" id="IPR011419">
    <property type="entry name" value="ATP12_ATP_synth-F1-assembly"/>
</dbReference>
<feature type="compositionally biased region" description="Polar residues" evidence="6">
    <location>
        <begin position="23"/>
        <end position="37"/>
    </location>
</feature>
<keyword evidence="8" id="KW-1185">Reference proteome</keyword>
<dbReference type="GO" id="GO:0033615">
    <property type="term" value="P:mitochondrial proton-transporting ATP synthase complex assembly"/>
    <property type="evidence" value="ECO:0007669"/>
    <property type="project" value="TreeGrafter"/>
</dbReference>
<sequence length="369" mass="40969">MEAILRPSMHRWQRICVKASRQHPYQRQLHSGSTQFATPVKYPNVAGPPPEPPQVPAGEPEDTTARKQKQAELLRKGQALKPNPAKPASVLQKRFWKDVGVVESEDGLQILLDNRPVRTASKQILTLPKSKRGLASAIALEWDLLVSAQQALKQNYIFLTSLTSRAVDIQQADGQGETKIREDIVKMMMRYLSTDTLLCWAPDLDANDATGMHASHQGEQPTATLREKQIAIAEPIIAHLKSHVFPGIEIEPILEENSIMPKSQSETTLQVIKGWLHGLPPFELAALERGVLATKSLLIAVRLLVDWSGQFKHLQPEDHASKFGIAQAAEASTVEVTWQTSMWGEVEDTHDVDKEDVARQLGSVILLVT</sequence>
<dbReference type="PANTHER" id="PTHR21013">
    <property type="entry name" value="ATP SYNTHASE MITOCHONDRIAL F1 COMPLEX ASSEMBLY FACTOR 2/ATP12 PROTEIN, MITOCHONDRIAL PRECURSOR"/>
    <property type="match status" value="1"/>
</dbReference>
<dbReference type="Gene3D" id="3.30.2180.10">
    <property type="entry name" value="ATP12-like"/>
    <property type="match status" value="1"/>
</dbReference>
<name>A0A8K0KWP0_9PEZI</name>
<evidence type="ECO:0000256" key="4">
    <source>
        <dbReference type="ARBA" id="ARBA00023128"/>
    </source>
</evidence>
<evidence type="ECO:0000256" key="2">
    <source>
        <dbReference type="ARBA" id="ARBA00008231"/>
    </source>
</evidence>
<dbReference type="GO" id="GO:0005739">
    <property type="term" value="C:mitochondrion"/>
    <property type="evidence" value="ECO:0007669"/>
    <property type="project" value="UniProtKB-SubCell"/>
</dbReference>
<dbReference type="InterPro" id="IPR023335">
    <property type="entry name" value="ATP12_ortho_dom_sf"/>
</dbReference>
<gene>
    <name evidence="7" type="ORF">KVT40_007764</name>
</gene>
<evidence type="ECO:0008006" key="9">
    <source>
        <dbReference type="Google" id="ProtNLM"/>
    </source>
</evidence>
<accession>A0A8K0KWP0</accession>
<evidence type="ECO:0000256" key="5">
    <source>
        <dbReference type="ARBA" id="ARBA00023186"/>
    </source>
</evidence>
<keyword evidence="3" id="KW-0809">Transit peptide</keyword>
<dbReference type="Proteomes" id="UP000809789">
    <property type="component" value="Unassembled WGS sequence"/>
</dbReference>
<feature type="region of interest" description="Disordered" evidence="6">
    <location>
        <begin position="23"/>
        <end position="68"/>
    </location>
</feature>
<reference evidence="7" key="1">
    <citation type="submission" date="2021-07" db="EMBL/GenBank/DDBJ databases">
        <title>Elsinoe batatas strain:CRI-CJ2 Genome sequencing and assembly.</title>
        <authorList>
            <person name="Huang L."/>
        </authorList>
    </citation>
    <scope>NUCLEOTIDE SEQUENCE</scope>
    <source>
        <strain evidence="7">CRI-CJ2</strain>
    </source>
</reference>
<evidence type="ECO:0000313" key="7">
    <source>
        <dbReference type="EMBL" id="KAG8624697.1"/>
    </source>
</evidence>
<dbReference type="EMBL" id="JAESVG020000009">
    <property type="protein sequence ID" value="KAG8624697.1"/>
    <property type="molecule type" value="Genomic_DNA"/>
</dbReference>